<evidence type="ECO:0000313" key="1">
    <source>
        <dbReference type="EMBL" id="EON90555.1"/>
    </source>
</evidence>
<dbReference type="PANTHER" id="PTHR46044">
    <property type="entry name" value="NITRILASE"/>
    <property type="match status" value="1"/>
</dbReference>
<comment type="caution">
    <text evidence="1">The sequence shown here is derived from an EMBL/GenBank/DDBJ whole genome shotgun (WGS) entry which is preliminary data.</text>
</comment>
<dbReference type="SUPFAM" id="SSF56317">
    <property type="entry name" value="Carbon-nitrogen hydrolase"/>
    <property type="match status" value="1"/>
</dbReference>
<dbReference type="PANTHER" id="PTHR46044:SF1">
    <property type="entry name" value="CN HYDROLASE DOMAIN-CONTAINING PROTEIN"/>
    <property type="match status" value="1"/>
</dbReference>
<proteinExistence type="predicted"/>
<dbReference type="eggNOG" id="COG0388">
    <property type="taxonomic scope" value="Bacteria"/>
</dbReference>
<accession>R8AW51</accession>
<protein>
    <submittedName>
        <fullName evidence="1">Nitrilase</fullName>
    </submittedName>
</protein>
<dbReference type="HOGENOM" id="CLU_2451103_0_0_6"/>
<organism evidence="1 2">
    <name type="scientific">Marinobacter lipolyticus SM19</name>
    <dbReference type="NCBI Taxonomy" id="1318628"/>
    <lineage>
        <taxon>Bacteria</taxon>
        <taxon>Pseudomonadati</taxon>
        <taxon>Pseudomonadota</taxon>
        <taxon>Gammaproteobacteria</taxon>
        <taxon>Pseudomonadales</taxon>
        <taxon>Marinobacteraceae</taxon>
        <taxon>Marinobacter</taxon>
    </lineage>
</organism>
<sequence>MDFPNIDELYPADEEWINPGDSLVVSPSGEIVAGPLSKEKGNIILDIDVEKAATSKRALDVAGHYSRPDVFELQVNKARQSPTHFKNES</sequence>
<evidence type="ECO:0000313" key="2">
    <source>
        <dbReference type="Proteomes" id="UP000016540"/>
    </source>
</evidence>
<name>R8AW51_9GAMM</name>
<dbReference type="InterPro" id="IPR044149">
    <property type="entry name" value="Nitrilases_CHs"/>
</dbReference>
<gene>
    <name evidence="1" type="ORF">MARLIPOL_18198</name>
</gene>
<dbReference type="EMBL" id="ASAD01000032">
    <property type="protein sequence ID" value="EON90555.1"/>
    <property type="molecule type" value="Genomic_DNA"/>
</dbReference>
<dbReference type="STRING" id="1318628.MARLIPOL_18198"/>
<dbReference type="AlphaFoldDB" id="R8AW51"/>
<dbReference type="Proteomes" id="UP000016540">
    <property type="component" value="Unassembled WGS sequence"/>
</dbReference>
<keyword evidence="2" id="KW-1185">Reference proteome</keyword>
<dbReference type="GO" id="GO:0003824">
    <property type="term" value="F:catalytic activity"/>
    <property type="evidence" value="ECO:0007669"/>
    <property type="project" value="InterPro"/>
</dbReference>
<reference evidence="1 2" key="1">
    <citation type="journal article" date="2013" name="Genome Announc.">
        <title>Draft Genome Sequence of the Moderately Halophilic Bacterium Marinobacter lipolyticus Strain SM19.</title>
        <authorList>
            <person name="Papke R.T."/>
            <person name="de la Haba R.R."/>
            <person name="Infante-Dominguez C."/>
            <person name="Perez D."/>
            <person name="Sanchez-Porro C."/>
            <person name="Lapierre P."/>
            <person name="Ventosa A."/>
        </authorList>
    </citation>
    <scope>NUCLEOTIDE SEQUENCE [LARGE SCALE GENOMIC DNA]</scope>
    <source>
        <strain evidence="1 2">SM19</strain>
    </source>
</reference>
<dbReference type="Gene3D" id="3.60.110.10">
    <property type="entry name" value="Carbon-nitrogen hydrolase"/>
    <property type="match status" value="1"/>
</dbReference>
<dbReference type="InterPro" id="IPR036526">
    <property type="entry name" value="C-N_Hydrolase_sf"/>
</dbReference>